<name>R0EZT3_9BRAS</name>
<feature type="chain" id="PRO_5004349665" description="S-protein homolog" evidence="1">
    <location>
        <begin position="25"/>
        <end position="148"/>
    </location>
</feature>
<sequence length="148" mass="16484">MRFISCLILQLVLVLQLKTLVGLSQNIINGSVPFGGSLTCFQQRKGRFRLCLGDDGDLQLLTLNSETLAETDVYFSYYSSNTKDPQNPVSRNCFLWSSGALGRDRLCWKKKFPLSYGIRDPNGDIDTFIKDLKHVPVGGKSTPISDCS</sequence>
<gene>
    <name evidence="2" type="ORF">CARUB_v10028147mg</name>
</gene>
<accession>R0EZT3</accession>
<protein>
    <recommendedName>
        <fullName evidence="4">S-protein homolog</fullName>
    </recommendedName>
</protein>
<dbReference type="Proteomes" id="UP000029121">
    <property type="component" value="Unassembled WGS sequence"/>
</dbReference>
<evidence type="ECO:0000313" key="2">
    <source>
        <dbReference type="EMBL" id="EOA14837.1"/>
    </source>
</evidence>
<dbReference type="EMBL" id="KB870812">
    <property type="protein sequence ID" value="EOA14837.1"/>
    <property type="molecule type" value="Genomic_DNA"/>
</dbReference>
<feature type="signal peptide" evidence="1">
    <location>
        <begin position="1"/>
        <end position="24"/>
    </location>
</feature>
<organism evidence="2 3">
    <name type="scientific">Capsella rubella</name>
    <dbReference type="NCBI Taxonomy" id="81985"/>
    <lineage>
        <taxon>Eukaryota</taxon>
        <taxon>Viridiplantae</taxon>
        <taxon>Streptophyta</taxon>
        <taxon>Embryophyta</taxon>
        <taxon>Tracheophyta</taxon>
        <taxon>Spermatophyta</taxon>
        <taxon>Magnoliopsida</taxon>
        <taxon>eudicotyledons</taxon>
        <taxon>Gunneridae</taxon>
        <taxon>Pentapetalae</taxon>
        <taxon>rosids</taxon>
        <taxon>malvids</taxon>
        <taxon>Brassicales</taxon>
        <taxon>Brassicaceae</taxon>
        <taxon>Camelineae</taxon>
        <taxon>Capsella</taxon>
    </lineage>
</organism>
<evidence type="ECO:0000313" key="3">
    <source>
        <dbReference type="Proteomes" id="UP000029121"/>
    </source>
</evidence>
<keyword evidence="3" id="KW-1185">Reference proteome</keyword>
<keyword evidence="1" id="KW-0732">Signal</keyword>
<reference evidence="3" key="1">
    <citation type="journal article" date="2013" name="Nat. Genet.">
        <title>The Capsella rubella genome and the genomic consequences of rapid mating system evolution.</title>
        <authorList>
            <person name="Slotte T."/>
            <person name="Hazzouri K.M."/>
            <person name="Agren J.A."/>
            <person name="Koenig D."/>
            <person name="Maumus F."/>
            <person name="Guo Y.L."/>
            <person name="Steige K."/>
            <person name="Platts A.E."/>
            <person name="Escobar J.S."/>
            <person name="Newman L.K."/>
            <person name="Wang W."/>
            <person name="Mandakova T."/>
            <person name="Vello E."/>
            <person name="Smith L.M."/>
            <person name="Henz S.R."/>
            <person name="Steffen J."/>
            <person name="Takuno S."/>
            <person name="Brandvain Y."/>
            <person name="Coop G."/>
            <person name="Andolfatto P."/>
            <person name="Hu T.T."/>
            <person name="Blanchette M."/>
            <person name="Clark R.M."/>
            <person name="Quesneville H."/>
            <person name="Nordborg M."/>
            <person name="Gaut B.S."/>
            <person name="Lysak M.A."/>
            <person name="Jenkins J."/>
            <person name="Grimwood J."/>
            <person name="Chapman J."/>
            <person name="Prochnik S."/>
            <person name="Shu S."/>
            <person name="Rokhsar D."/>
            <person name="Schmutz J."/>
            <person name="Weigel D."/>
            <person name="Wright S.I."/>
        </authorList>
    </citation>
    <scope>NUCLEOTIDE SEQUENCE [LARGE SCALE GENOMIC DNA]</scope>
    <source>
        <strain evidence="3">cv. Monte Gargano</strain>
    </source>
</reference>
<evidence type="ECO:0000256" key="1">
    <source>
        <dbReference type="SAM" id="SignalP"/>
    </source>
</evidence>
<proteinExistence type="predicted"/>
<dbReference type="AlphaFoldDB" id="R0EZT3"/>
<evidence type="ECO:0008006" key="4">
    <source>
        <dbReference type="Google" id="ProtNLM"/>
    </source>
</evidence>